<dbReference type="AlphaFoldDB" id="A0ABD7L516"/>
<evidence type="ECO:0000313" key="2">
    <source>
        <dbReference type="Proteomes" id="UP000077295"/>
    </source>
</evidence>
<evidence type="ECO:0000313" key="1">
    <source>
        <dbReference type="EMBL" id="SAF08903.1"/>
    </source>
</evidence>
<organism evidence="1 2">
    <name type="scientific">Enterobacter hormaechei</name>
    <dbReference type="NCBI Taxonomy" id="158836"/>
    <lineage>
        <taxon>Bacteria</taxon>
        <taxon>Pseudomonadati</taxon>
        <taxon>Pseudomonadota</taxon>
        <taxon>Gammaproteobacteria</taxon>
        <taxon>Enterobacterales</taxon>
        <taxon>Enterobacteriaceae</taxon>
        <taxon>Enterobacter</taxon>
        <taxon>Enterobacter cloacae complex</taxon>
    </lineage>
</organism>
<dbReference type="RefSeq" id="WP_063840940.1">
    <property type="nucleotide sequence ID" value="NZ_CP163060.1"/>
</dbReference>
<dbReference type="EMBL" id="FKEV01000020">
    <property type="protein sequence ID" value="SAF08903.1"/>
    <property type="molecule type" value="Genomic_DNA"/>
</dbReference>
<sequence>MFYFYIPGSYSVLEPVKMDGNTSRGEYSGETLEQLQVINPHVVMLHINKCVDAIRDAAKMPVEAISKKTFDLFHRSKIMDEYHSNGGRTFKCREFVAADIVTCFASVTVNDQPMCAMFRDVDSLTHEQILSRVCNFFNSTMTVTANPQF</sequence>
<gene>
    <name evidence="1" type="ORF">SAMEA2273187_04204</name>
</gene>
<reference evidence="1 2" key="1">
    <citation type="submission" date="2016-03" db="EMBL/GenBank/DDBJ databases">
        <authorList>
            <consortium name="Pathogen Informatics"/>
        </authorList>
    </citation>
    <scope>NUCLEOTIDE SEQUENCE [LARGE SCALE GENOMIC DNA]</scope>
    <source>
        <strain evidence="2">e552</strain>
    </source>
</reference>
<name>A0ABD7L516_9ENTR</name>
<protein>
    <submittedName>
        <fullName evidence="1">Uncharacterized protein</fullName>
    </submittedName>
</protein>
<proteinExistence type="predicted"/>
<accession>A0ABD7L516</accession>
<dbReference type="Proteomes" id="UP000077295">
    <property type="component" value="Unassembled WGS sequence"/>
</dbReference>
<comment type="caution">
    <text evidence="1">The sequence shown here is derived from an EMBL/GenBank/DDBJ whole genome shotgun (WGS) entry which is preliminary data.</text>
</comment>